<organism evidence="10 11">
    <name type="scientific">Phoenix dactylifera</name>
    <name type="common">Date palm</name>
    <dbReference type="NCBI Taxonomy" id="42345"/>
    <lineage>
        <taxon>Eukaryota</taxon>
        <taxon>Viridiplantae</taxon>
        <taxon>Streptophyta</taxon>
        <taxon>Embryophyta</taxon>
        <taxon>Tracheophyta</taxon>
        <taxon>Spermatophyta</taxon>
        <taxon>Magnoliopsida</taxon>
        <taxon>Liliopsida</taxon>
        <taxon>Arecaceae</taxon>
        <taxon>Coryphoideae</taxon>
        <taxon>Phoeniceae</taxon>
        <taxon>Phoenix</taxon>
    </lineage>
</organism>
<dbReference type="GeneID" id="103714329"/>
<dbReference type="SMART" id="SM00717">
    <property type="entry name" value="SANT"/>
    <property type="match status" value="2"/>
</dbReference>
<keyword evidence="4" id="KW-0238">DNA-binding</keyword>
<keyword evidence="6" id="KW-0539">Nucleus</keyword>
<dbReference type="Proteomes" id="UP000228380">
    <property type="component" value="Chromosome 4"/>
</dbReference>
<dbReference type="PROSITE" id="PS50090">
    <property type="entry name" value="MYB_LIKE"/>
    <property type="match status" value="2"/>
</dbReference>
<evidence type="ECO:0000256" key="4">
    <source>
        <dbReference type="ARBA" id="ARBA00023125"/>
    </source>
</evidence>
<evidence type="ECO:0000256" key="7">
    <source>
        <dbReference type="SAM" id="MobiDB-lite"/>
    </source>
</evidence>
<feature type="region of interest" description="Disordered" evidence="7">
    <location>
        <begin position="126"/>
        <end position="158"/>
    </location>
</feature>
<feature type="compositionally biased region" description="Pro residues" evidence="7">
    <location>
        <begin position="147"/>
        <end position="157"/>
    </location>
</feature>
<evidence type="ECO:0000313" key="11">
    <source>
        <dbReference type="RefSeq" id="XP_008799755.3"/>
    </source>
</evidence>
<feature type="domain" description="HTH myb-type" evidence="9">
    <location>
        <begin position="67"/>
        <end position="117"/>
    </location>
</feature>
<keyword evidence="5" id="KW-0804">Transcription</keyword>
<gene>
    <name evidence="11" type="primary">LOC103714329</name>
</gene>
<evidence type="ECO:0000256" key="6">
    <source>
        <dbReference type="ARBA" id="ARBA00023242"/>
    </source>
</evidence>
<dbReference type="GO" id="GO:0003677">
    <property type="term" value="F:DNA binding"/>
    <property type="evidence" value="ECO:0007669"/>
    <property type="project" value="UniProtKB-KW"/>
</dbReference>
<dbReference type="KEGG" id="pda:103714329"/>
<dbReference type="CDD" id="cd00167">
    <property type="entry name" value="SANT"/>
    <property type="match status" value="2"/>
</dbReference>
<dbReference type="InterPro" id="IPR001005">
    <property type="entry name" value="SANT/Myb"/>
</dbReference>
<keyword evidence="2" id="KW-0677">Repeat</keyword>
<dbReference type="OrthoDB" id="2143914at2759"/>
<dbReference type="GO" id="GO:0005634">
    <property type="term" value="C:nucleus"/>
    <property type="evidence" value="ECO:0007669"/>
    <property type="project" value="UniProtKB-SubCell"/>
</dbReference>
<protein>
    <submittedName>
        <fullName evidence="11">Transcription factor RAX2-like</fullName>
    </submittedName>
</protein>
<feature type="domain" description="HTH myb-type" evidence="9">
    <location>
        <begin position="9"/>
        <end position="66"/>
    </location>
</feature>
<proteinExistence type="predicted"/>
<evidence type="ECO:0000256" key="2">
    <source>
        <dbReference type="ARBA" id="ARBA00022737"/>
    </source>
</evidence>
<feature type="domain" description="Myb-like" evidence="8">
    <location>
        <begin position="63"/>
        <end position="113"/>
    </location>
</feature>
<dbReference type="PROSITE" id="PS51294">
    <property type="entry name" value="HTH_MYB"/>
    <property type="match status" value="2"/>
</dbReference>
<accession>A0A8B7CI56</accession>
<dbReference type="Pfam" id="PF00249">
    <property type="entry name" value="Myb_DNA-binding"/>
    <property type="match status" value="2"/>
</dbReference>
<keyword evidence="3" id="KW-0805">Transcription regulation</keyword>
<evidence type="ECO:0000313" key="10">
    <source>
        <dbReference type="Proteomes" id="UP000228380"/>
    </source>
</evidence>
<dbReference type="SUPFAM" id="SSF46689">
    <property type="entry name" value="Homeodomain-like"/>
    <property type="match status" value="1"/>
</dbReference>
<keyword evidence="10" id="KW-1185">Reference proteome</keyword>
<dbReference type="PANTHER" id="PTHR48000:SF67">
    <property type="entry name" value="MYB-LIKE DNA-BINDING DOMAIN CONTAINING PROTEIN, EXPRESSED"/>
    <property type="match status" value="1"/>
</dbReference>
<dbReference type="FunFam" id="1.10.10.60:FF:000015">
    <property type="entry name" value="Transcription factor RAX3"/>
    <property type="match status" value="1"/>
</dbReference>
<dbReference type="InterPro" id="IPR017930">
    <property type="entry name" value="Myb_dom"/>
</dbReference>
<dbReference type="Gene3D" id="1.10.10.60">
    <property type="entry name" value="Homeodomain-like"/>
    <property type="match status" value="2"/>
</dbReference>
<reference evidence="11" key="2">
    <citation type="submission" date="2025-08" db="UniProtKB">
        <authorList>
            <consortium name="RefSeq"/>
        </authorList>
    </citation>
    <scope>IDENTIFICATION</scope>
    <source>
        <tissue evidence="11">Young leaves</tissue>
    </source>
</reference>
<comment type="subcellular location">
    <subcellularLocation>
        <location evidence="1">Nucleus</location>
    </subcellularLocation>
</comment>
<evidence type="ECO:0000259" key="9">
    <source>
        <dbReference type="PROSITE" id="PS51294"/>
    </source>
</evidence>
<dbReference type="InterPro" id="IPR009057">
    <property type="entry name" value="Homeodomain-like_sf"/>
</dbReference>
<dbReference type="PANTHER" id="PTHR48000">
    <property type="entry name" value="OS09G0431300 PROTEIN"/>
    <property type="match status" value="1"/>
</dbReference>
<dbReference type="AlphaFoldDB" id="A0A8B7CI56"/>
<evidence type="ECO:0000256" key="1">
    <source>
        <dbReference type="ARBA" id="ARBA00004123"/>
    </source>
</evidence>
<evidence type="ECO:0000256" key="3">
    <source>
        <dbReference type="ARBA" id="ARBA00023015"/>
    </source>
</evidence>
<evidence type="ECO:0000259" key="8">
    <source>
        <dbReference type="PROSITE" id="PS50090"/>
    </source>
</evidence>
<sequence>MGRAPCCDKANVKRGPWSPEEDAVLRNYVEKHGTGGNWIALPQKAGLKRCGKSCRLRWLNYLRPDIKHGGFTEQEDIAIFALYNQIGSRWSVIASKLPGRTDNDVKNYWNTKLKKKVMAGQIGLPTTITSSSPSSSTSTAHIHHSPSPAPPPQPPLLPAIKTQAYSSGEQRLDTNVDFTQKLYSEIAQFSTTGLMEQPDFGRSVSVSPSEDISAASSSSITVDNSSSNGCVNWSTDGVGGYDAFLSELGFGPTGDFFGGFGSQWRTEEVSPYYYSDLATM</sequence>
<feature type="compositionally biased region" description="Low complexity" evidence="7">
    <location>
        <begin position="126"/>
        <end position="140"/>
    </location>
</feature>
<name>A0A8B7CI56_PHODC</name>
<dbReference type="RefSeq" id="XP_008799755.3">
    <property type="nucleotide sequence ID" value="XM_008801533.4"/>
</dbReference>
<evidence type="ECO:0000256" key="5">
    <source>
        <dbReference type="ARBA" id="ARBA00023163"/>
    </source>
</evidence>
<feature type="domain" description="Myb-like" evidence="8">
    <location>
        <begin position="9"/>
        <end position="62"/>
    </location>
</feature>
<reference evidence="10" key="1">
    <citation type="journal article" date="2019" name="Nat. Commun.">
        <title>Genome-wide association mapping of date palm fruit traits.</title>
        <authorList>
            <person name="Hazzouri K.M."/>
            <person name="Gros-Balthazard M."/>
            <person name="Flowers J.M."/>
            <person name="Copetti D."/>
            <person name="Lemansour A."/>
            <person name="Lebrun M."/>
            <person name="Masmoudi K."/>
            <person name="Ferrand S."/>
            <person name="Dhar M.I."/>
            <person name="Fresquez Z.A."/>
            <person name="Rosas U."/>
            <person name="Zhang J."/>
            <person name="Talag J."/>
            <person name="Lee S."/>
            <person name="Kudrna D."/>
            <person name="Powell R.F."/>
            <person name="Leitch I.J."/>
            <person name="Krueger R.R."/>
            <person name="Wing R.A."/>
            <person name="Amiri K.M.A."/>
            <person name="Purugganan M.D."/>
        </authorList>
    </citation>
    <scope>NUCLEOTIDE SEQUENCE [LARGE SCALE GENOMIC DNA]</scope>
    <source>
        <strain evidence="10">cv. Khalas</strain>
    </source>
</reference>